<dbReference type="EC" id="5.3.2.1" evidence="8"/>
<organism evidence="12 13">
    <name type="scientific">[Clostridium] cellulosi</name>
    <dbReference type="NCBI Taxonomy" id="29343"/>
    <lineage>
        <taxon>Bacteria</taxon>
        <taxon>Bacillati</taxon>
        <taxon>Bacillota</taxon>
        <taxon>Clostridia</taxon>
        <taxon>Eubacteriales</taxon>
        <taxon>Oscillospiraceae</taxon>
        <taxon>Oscillospiraceae incertae sedis</taxon>
    </lineage>
</organism>
<dbReference type="GO" id="GO:0004167">
    <property type="term" value="F:dopachrome isomerase activity"/>
    <property type="evidence" value="ECO:0007669"/>
    <property type="project" value="UniProtKB-EC"/>
</dbReference>
<keyword evidence="3" id="KW-0964">Secreted</keyword>
<dbReference type="PATRIC" id="fig|29343.3.peg.1453"/>
<comment type="catalytic activity">
    <reaction evidence="6">
        <text>L-dopachrome = 5,6-dihydroxyindole-2-carboxylate</text>
        <dbReference type="Rhea" id="RHEA:13041"/>
        <dbReference type="ChEBI" id="CHEBI:16875"/>
        <dbReference type="ChEBI" id="CHEBI:57509"/>
        <dbReference type="EC" id="5.3.3.12"/>
    </reaction>
</comment>
<protein>
    <recommendedName>
        <fullName evidence="11">L-dopachrome isomerase</fullName>
        <ecNumber evidence="8">5.3.2.1</ecNumber>
        <ecNumber evidence="7">5.3.3.12</ecNumber>
    </recommendedName>
    <alternativeName>
        <fullName evidence="9">L-dopachrome tautomerase</fullName>
    </alternativeName>
    <alternativeName>
        <fullName evidence="10">Phenylpyruvate tautomerase</fullName>
    </alternativeName>
</protein>
<evidence type="ECO:0000313" key="13">
    <source>
        <dbReference type="Proteomes" id="UP000032431"/>
    </source>
</evidence>
<dbReference type="Proteomes" id="UP000032431">
    <property type="component" value="Chromosome I"/>
</dbReference>
<keyword evidence="2" id="KW-0202">Cytokine</keyword>
<name>A0A078KTQ4_9FIRM</name>
<dbReference type="GO" id="GO:0050178">
    <property type="term" value="F:phenylpyruvate tautomerase activity"/>
    <property type="evidence" value="ECO:0007669"/>
    <property type="project" value="UniProtKB-EC"/>
</dbReference>
<evidence type="ECO:0000256" key="2">
    <source>
        <dbReference type="ARBA" id="ARBA00022514"/>
    </source>
</evidence>
<dbReference type="InterPro" id="IPR014347">
    <property type="entry name" value="Tautomerase/MIF_sf"/>
</dbReference>
<dbReference type="SUPFAM" id="SSF55331">
    <property type="entry name" value="Tautomerase/MIF"/>
    <property type="match status" value="1"/>
</dbReference>
<dbReference type="EC" id="5.3.3.12" evidence="7"/>
<evidence type="ECO:0000256" key="1">
    <source>
        <dbReference type="ARBA" id="ARBA00004613"/>
    </source>
</evidence>
<dbReference type="GO" id="GO:0005125">
    <property type="term" value="F:cytokine activity"/>
    <property type="evidence" value="ECO:0007669"/>
    <property type="project" value="UniProtKB-KW"/>
</dbReference>
<comment type="subcellular location">
    <subcellularLocation>
        <location evidence="1">Secreted</location>
    </subcellularLocation>
</comment>
<dbReference type="STRING" id="29343.CCDG5_1380"/>
<proteinExistence type="predicted"/>
<evidence type="ECO:0000256" key="4">
    <source>
        <dbReference type="ARBA" id="ARBA00023235"/>
    </source>
</evidence>
<evidence type="ECO:0000313" key="12">
    <source>
        <dbReference type="EMBL" id="CDZ24494.1"/>
    </source>
</evidence>
<reference evidence="13" key="1">
    <citation type="submission" date="2014-07" db="EMBL/GenBank/DDBJ databases">
        <authorList>
            <person name="Wibberg D."/>
        </authorList>
    </citation>
    <scope>NUCLEOTIDE SEQUENCE [LARGE SCALE GENOMIC DNA]</scope>
    <source>
        <strain evidence="13">DG5</strain>
    </source>
</reference>
<evidence type="ECO:0000256" key="5">
    <source>
        <dbReference type="ARBA" id="ARBA00036735"/>
    </source>
</evidence>
<dbReference type="PANTHER" id="PTHR11954:SF6">
    <property type="entry name" value="MACROPHAGE MIGRATION INHIBITORY FACTOR"/>
    <property type="match status" value="1"/>
</dbReference>
<evidence type="ECO:0000256" key="7">
    <source>
        <dbReference type="ARBA" id="ARBA00038932"/>
    </source>
</evidence>
<evidence type="ECO:0000256" key="9">
    <source>
        <dbReference type="ARBA" id="ARBA00041631"/>
    </source>
</evidence>
<gene>
    <name evidence="12" type="ORF">CCDG5_1380</name>
</gene>
<sequence length="114" mass="13032">MPYINTKVNVKISREKEEVLKSRFGKAISIFPGKSENYLMLSFEDECNLYFGGKNNIGIAYIEVSLFGKADSASYDKMTAELTKIINEELGISPSAIYIKYEETEHWGWNGRNF</sequence>
<dbReference type="PANTHER" id="PTHR11954">
    <property type="entry name" value="D-DOPACHROME DECARBOXYLASE"/>
    <property type="match status" value="1"/>
</dbReference>
<evidence type="ECO:0000256" key="8">
    <source>
        <dbReference type="ARBA" id="ARBA00039086"/>
    </source>
</evidence>
<keyword evidence="4" id="KW-0413">Isomerase</keyword>
<dbReference type="KEGG" id="ccel:CCDG5_1380"/>
<dbReference type="OrthoDB" id="5769863at2"/>
<evidence type="ECO:0000256" key="11">
    <source>
        <dbReference type="ARBA" id="ARBA00042730"/>
    </source>
</evidence>
<dbReference type="InterPro" id="IPR001398">
    <property type="entry name" value="Macrophage_inhib_fac"/>
</dbReference>
<dbReference type="Pfam" id="PF01187">
    <property type="entry name" value="MIF"/>
    <property type="match status" value="1"/>
</dbReference>
<dbReference type="Gene3D" id="3.30.429.10">
    <property type="entry name" value="Macrophage Migration Inhibitory Factor"/>
    <property type="match status" value="1"/>
</dbReference>
<evidence type="ECO:0000256" key="6">
    <source>
        <dbReference type="ARBA" id="ARBA00036823"/>
    </source>
</evidence>
<accession>A0A078KTQ4</accession>
<evidence type="ECO:0000256" key="10">
    <source>
        <dbReference type="ARBA" id="ARBA00041912"/>
    </source>
</evidence>
<dbReference type="AlphaFoldDB" id="A0A078KTQ4"/>
<evidence type="ECO:0000256" key="3">
    <source>
        <dbReference type="ARBA" id="ARBA00022525"/>
    </source>
</evidence>
<dbReference type="EMBL" id="LM995447">
    <property type="protein sequence ID" value="CDZ24494.1"/>
    <property type="molecule type" value="Genomic_DNA"/>
</dbReference>
<dbReference type="HOGENOM" id="CLU_129906_0_0_9"/>
<keyword evidence="13" id="KW-1185">Reference proteome</keyword>
<dbReference type="GO" id="GO:0005615">
    <property type="term" value="C:extracellular space"/>
    <property type="evidence" value="ECO:0007669"/>
    <property type="project" value="UniProtKB-KW"/>
</dbReference>
<comment type="catalytic activity">
    <reaction evidence="5">
        <text>3-phenylpyruvate = enol-phenylpyruvate</text>
        <dbReference type="Rhea" id="RHEA:17097"/>
        <dbReference type="ChEBI" id="CHEBI:16815"/>
        <dbReference type="ChEBI" id="CHEBI:18005"/>
        <dbReference type="EC" id="5.3.2.1"/>
    </reaction>
</comment>